<keyword evidence="1" id="KW-1133">Transmembrane helix</keyword>
<keyword evidence="4" id="KW-0808">Transferase</keyword>
<dbReference type="SUPFAM" id="SSF55874">
    <property type="entry name" value="ATPase domain of HSP90 chaperone/DNA topoisomerase II/histidine kinase"/>
    <property type="match status" value="1"/>
</dbReference>
<evidence type="ECO:0000259" key="3">
    <source>
        <dbReference type="Pfam" id="PF06580"/>
    </source>
</evidence>
<organism evidence="4 5">
    <name type="scientific">Mucilaginibacter oryzae</name>
    <dbReference type="NCBI Taxonomy" id="468058"/>
    <lineage>
        <taxon>Bacteria</taxon>
        <taxon>Pseudomonadati</taxon>
        <taxon>Bacteroidota</taxon>
        <taxon>Sphingobacteriia</taxon>
        <taxon>Sphingobacteriales</taxon>
        <taxon>Sphingobacteriaceae</taxon>
        <taxon>Mucilaginibacter</taxon>
    </lineage>
</organism>
<evidence type="ECO:0000256" key="1">
    <source>
        <dbReference type="SAM" id="Phobius"/>
    </source>
</evidence>
<evidence type="ECO:0000313" key="5">
    <source>
        <dbReference type="Proteomes" id="UP000245678"/>
    </source>
</evidence>
<reference evidence="4 5" key="1">
    <citation type="submission" date="2018-05" db="EMBL/GenBank/DDBJ databases">
        <title>Genomic Encyclopedia of Archaeal and Bacterial Type Strains, Phase II (KMG-II): from individual species to whole genera.</title>
        <authorList>
            <person name="Goeker M."/>
        </authorList>
    </citation>
    <scope>NUCLEOTIDE SEQUENCE [LARGE SCALE GENOMIC DNA]</scope>
    <source>
        <strain evidence="4 5">DSM 19975</strain>
    </source>
</reference>
<dbReference type="EMBL" id="QGHA01000011">
    <property type="protein sequence ID" value="PWK72959.1"/>
    <property type="molecule type" value="Genomic_DNA"/>
</dbReference>
<sequence>MKTFIKSLLVPLFCTLVFTAQPGRAQSWRNDPNVVYYKGRPVDTTKAVLTPEMRAYITRAERIKQLGREHFLLNNMGVQNIGVRFDKKSELYEGLGSRVGDNDFTSILIDGEAGVELVAQDVTPQNAKNYLFRVIQNDMRELVGWTVPNQFKTTTDGRYVYAWLGKFNYRPNQVLRVEIYNVKNFGEQDAVTIDWRKVVKPRVDAYVDYWSRSFHPIDNGLFSRPLYSKYKLTVRLRNGKEVPLFPPDLDFIKSTSPRDLRVRLADSVQRMQFLLKNGERIYNYKVSLKRDADGVKDSINLGETNTRFYLYKEFWKTPGKYQVTFTPKIYRHGGQPVYLLRNLATNINFTVLPAINVPFTLSAAAVISIVAGVVLTAVLIIILYRRRQKRILFQQAQSKEIINLQLASVRAQLNPHFVFNALAGIQNLVNKNQMENANKYLVRFARITRNVLDEGNRELTSIQHEMALLNDYLEMEQMRFGFAFSINTNDELIDQQIEIPAMLLQPFAENAVKHGVSALQQSGMIKIDVNRADSTLLLTVWDNGKGFEQPVKAGIGIELCEKRIKLLNSMYKNTTILLHKGRENNGTLITIELKNWL</sequence>
<evidence type="ECO:0000256" key="2">
    <source>
        <dbReference type="SAM" id="SignalP"/>
    </source>
</evidence>
<dbReference type="RefSeq" id="WP_109609648.1">
    <property type="nucleotide sequence ID" value="NZ_QGHA01000011.1"/>
</dbReference>
<dbReference type="PANTHER" id="PTHR34220">
    <property type="entry name" value="SENSOR HISTIDINE KINASE YPDA"/>
    <property type="match status" value="1"/>
</dbReference>
<feature type="chain" id="PRO_5016452096" evidence="2">
    <location>
        <begin position="26"/>
        <end position="597"/>
    </location>
</feature>
<dbReference type="InterPro" id="IPR010559">
    <property type="entry name" value="Sig_transdc_His_kin_internal"/>
</dbReference>
<keyword evidence="1" id="KW-0472">Membrane</keyword>
<keyword evidence="1" id="KW-0812">Transmembrane</keyword>
<evidence type="ECO:0000313" key="4">
    <source>
        <dbReference type="EMBL" id="PWK72959.1"/>
    </source>
</evidence>
<keyword evidence="4" id="KW-0418">Kinase</keyword>
<dbReference type="AlphaFoldDB" id="A0A316H2K3"/>
<dbReference type="InterPro" id="IPR036890">
    <property type="entry name" value="HATPase_C_sf"/>
</dbReference>
<feature type="transmembrane region" description="Helical" evidence="1">
    <location>
        <begin position="359"/>
        <end position="384"/>
    </location>
</feature>
<dbReference type="Gene3D" id="3.30.565.10">
    <property type="entry name" value="Histidine kinase-like ATPase, C-terminal domain"/>
    <property type="match status" value="1"/>
</dbReference>
<dbReference type="GO" id="GO:0000155">
    <property type="term" value="F:phosphorelay sensor kinase activity"/>
    <property type="evidence" value="ECO:0007669"/>
    <property type="project" value="InterPro"/>
</dbReference>
<keyword evidence="5" id="KW-1185">Reference proteome</keyword>
<accession>A0A316H2K3</accession>
<dbReference type="GO" id="GO:0016020">
    <property type="term" value="C:membrane"/>
    <property type="evidence" value="ECO:0007669"/>
    <property type="project" value="InterPro"/>
</dbReference>
<dbReference type="InterPro" id="IPR050640">
    <property type="entry name" value="Bact_2-comp_sensor_kinase"/>
</dbReference>
<comment type="caution">
    <text evidence="4">The sequence shown here is derived from an EMBL/GenBank/DDBJ whole genome shotgun (WGS) entry which is preliminary data.</text>
</comment>
<gene>
    <name evidence="4" type="ORF">LX99_04290</name>
</gene>
<dbReference type="Pfam" id="PF06580">
    <property type="entry name" value="His_kinase"/>
    <property type="match status" value="1"/>
</dbReference>
<feature type="domain" description="Signal transduction histidine kinase internal region" evidence="3">
    <location>
        <begin position="405"/>
        <end position="481"/>
    </location>
</feature>
<protein>
    <submittedName>
        <fullName evidence="4">Histidine kinase</fullName>
    </submittedName>
</protein>
<proteinExistence type="predicted"/>
<dbReference type="Proteomes" id="UP000245678">
    <property type="component" value="Unassembled WGS sequence"/>
</dbReference>
<keyword evidence="2" id="KW-0732">Signal</keyword>
<feature type="signal peptide" evidence="2">
    <location>
        <begin position="1"/>
        <end position="25"/>
    </location>
</feature>
<name>A0A316H2K3_9SPHI</name>
<dbReference type="PANTHER" id="PTHR34220:SF7">
    <property type="entry name" value="SENSOR HISTIDINE KINASE YPDA"/>
    <property type="match status" value="1"/>
</dbReference>